<dbReference type="AlphaFoldDB" id="A0A016RXQ4"/>
<protein>
    <submittedName>
        <fullName evidence="1">Uncharacterized protein</fullName>
    </submittedName>
</protein>
<organism evidence="1 2">
    <name type="scientific">Ancylostoma ceylanicum</name>
    <dbReference type="NCBI Taxonomy" id="53326"/>
    <lineage>
        <taxon>Eukaryota</taxon>
        <taxon>Metazoa</taxon>
        <taxon>Ecdysozoa</taxon>
        <taxon>Nematoda</taxon>
        <taxon>Chromadorea</taxon>
        <taxon>Rhabditida</taxon>
        <taxon>Rhabditina</taxon>
        <taxon>Rhabditomorpha</taxon>
        <taxon>Strongyloidea</taxon>
        <taxon>Ancylostomatidae</taxon>
        <taxon>Ancylostomatinae</taxon>
        <taxon>Ancylostoma</taxon>
    </lineage>
</organism>
<sequence>MQKLADVHMWQETILDMLIEEDHEAAKALLEELRPYPDLEKLADVHMWQETILDMLIEEDHEAAKALLEELRPYPDLEIDGLQLRLERQSMAAVNASHQTTKLARMPLPQEAFFGEKNVHQQ</sequence>
<reference evidence="2" key="1">
    <citation type="journal article" date="2015" name="Nat. Genet.">
        <title>The genome and transcriptome of the zoonotic hookworm Ancylostoma ceylanicum identify infection-specific gene families.</title>
        <authorList>
            <person name="Schwarz E.M."/>
            <person name="Hu Y."/>
            <person name="Antoshechkin I."/>
            <person name="Miller M.M."/>
            <person name="Sternberg P.W."/>
            <person name="Aroian R.V."/>
        </authorList>
    </citation>
    <scope>NUCLEOTIDE SEQUENCE</scope>
    <source>
        <strain evidence="2">HY135</strain>
    </source>
</reference>
<keyword evidence="2" id="KW-1185">Reference proteome</keyword>
<proteinExistence type="predicted"/>
<gene>
    <name evidence="1" type="primary">Acey_s0348.g3173</name>
    <name evidence="1" type="ORF">Y032_0348g3173</name>
</gene>
<accession>A0A016RXQ4</accession>
<dbReference type="Proteomes" id="UP000024635">
    <property type="component" value="Unassembled WGS sequence"/>
</dbReference>
<evidence type="ECO:0000313" key="2">
    <source>
        <dbReference type="Proteomes" id="UP000024635"/>
    </source>
</evidence>
<dbReference type="EMBL" id="JARK01001684">
    <property type="protein sequence ID" value="EYB82877.1"/>
    <property type="molecule type" value="Genomic_DNA"/>
</dbReference>
<name>A0A016RXQ4_9BILA</name>
<evidence type="ECO:0000313" key="1">
    <source>
        <dbReference type="EMBL" id="EYB82877.1"/>
    </source>
</evidence>
<comment type="caution">
    <text evidence="1">The sequence shown here is derived from an EMBL/GenBank/DDBJ whole genome shotgun (WGS) entry which is preliminary data.</text>
</comment>